<evidence type="ECO:0000259" key="2">
    <source>
        <dbReference type="PROSITE" id="PS50125"/>
    </source>
</evidence>
<dbReference type="SMART" id="SM00044">
    <property type="entry name" value="CYCc"/>
    <property type="match status" value="1"/>
</dbReference>
<keyword evidence="4" id="KW-1185">Reference proteome</keyword>
<keyword evidence="1" id="KW-0472">Membrane</keyword>
<feature type="domain" description="Guanylate cyclase" evidence="2">
    <location>
        <begin position="231"/>
        <end position="363"/>
    </location>
</feature>
<dbReference type="Gene3D" id="3.30.70.1230">
    <property type="entry name" value="Nucleotide cyclase"/>
    <property type="match status" value="1"/>
</dbReference>
<dbReference type="PANTHER" id="PTHR43081">
    <property type="entry name" value="ADENYLATE CYCLASE, TERMINAL-DIFFERENTIATION SPECIFIC-RELATED"/>
    <property type="match status" value="1"/>
</dbReference>
<feature type="transmembrane region" description="Helical" evidence="1">
    <location>
        <begin position="159"/>
        <end position="179"/>
    </location>
</feature>
<dbReference type="InterPro" id="IPR029787">
    <property type="entry name" value="Nucleotide_cyclase"/>
</dbReference>
<reference evidence="3 4" key="1">
    <citation type="submission" date="2017-06" db="EMBL/GenBank/DDBJ databases">
        <authorList>
            <person name="Kim H.J."/>
            <person name="Triplett B.A."/>
        </authorList>
    </citation>
    <scope>NUCLEOTIDE SEQUENCE [LARGE SCALE GENOMIC DNA]</scope>
    <source>
        <strain evidence="3 4">DSM 14713</strain>
    </source>
</reference>
<feature type="transmembrane region" description="Helical" evidence="1">
    <location>
        <begin position="32"/>
        <end position="51"/>
    </location>
</feature>
<keyword evidence="1" id="KW-0812">Transmembrane</keyword>
<dbReference type="InterPro" id="IPR050697">
    <property type="entry name" value="Adenylyl/Guanylyl_Cyclase_3/4"/>
</dbReference>
<dbReference type="GO" id="GO:0006171">
    <property type="term" value="P:cAMP biosynthetic process"/>
    <property type="evidence" value="ECO:0007669"/>
    <property type="project" value="TreeGrafter"/>
</dbReference>
<dbReference type="Pfam" id="PF00211">
    <property type="entry name" value="Guanylate_cyc"/>
    <property type="match status" value="1"/>
</dbReference>
<dbReference type="GO" id="GO:0004016">
    <property type="term" value="F:adenylate cyclase activity"/>
    <property type="evidence" value="ECO:0007669"/>
    <property type="project" value="UniProtKB-ARBA"/>
</dbReference>
<accession>A0A250ICK1</accession>
<keyword evidence="1" id="KW-1133">Transmembrane helix</keyword>
<feature type="transmembrane region" description="Helical" evidence="1">
    <location>
        <begin position="111"/>
        <end position="130"/>
    </location>
</feature>
<proteinExistence type="predicted"/>
<dbReference type="PANTHER" id="PTHR43081:SF1">
    <property type="entry name" value="ADENYLATE CYCLASE, TERMINAL-DIFFERENTIATION SPECIFIC"/>
    <property type="match status" value="1"/>
</dbReference>
<gene>
    <name evidence="3" type="ORF">MEBOL_002402</name>
</gene>
<evidence type="ECO:0000313" key="4">
    <source>
        <dbReference type="Proteomes" id="UP000217289"/>
    </source>
</evidence>
<sequence length="417" mass="45272">MGIACRAVSTESVVDDILGQRLDAQRVRMGRWVYRFRVMGALGWLGCIHFFEWLTPWQWVAAYALSAAGLWASGRLLPGVRRWPDVGVMLDMLAIFAIRRVAVSLSDQGTVIAGLTVGIYIVLVMLMALLGSPWPRMAVGTLLAIVLETELLRRAGHGVALTLPGVTLTLVLAALVAGVTRRQMHHLVLEVSREQTHRTRLGRYFSPEVARRILDVGASSASGEGEHREVTLLFADIRGFTSMSERMESPQVVRLLNEYLGRMVEVVFRHGGTLDKFIGDGILAYFGAPLELPGHPRAAVACGLAMLEALKTLNAERQARGEEPLHIGIGVHTGRVVIGDVGPEQRREYTVIGDAVNLASRIEGLTKKVGVPLLVSDITRARCGDALHFEAAAPLPVSGKAEPVVTFVPVPPLRDAG</sequence>
<evidence type="ECO:0000256" key="1">
    <source>
        <dbReference type="SAM" id="Phobius"/>
    </source>
</evidence>
<name>A0A250ICK1_9BACT</name>
<evidence type="ECO:0000313" key="3">
    <source>
        <dbReference type="EMBL" id="ATB28953.1"/>
    </source>
</evidence>
<dbReference type="PROSITE" id="PS50125">
    <property type="entry name" value="GUANYLATE_CYCLASE_2"/>
    <property type="match status" value="1"/>
</dbReference>
<dbReference type="CDD" id="cd07302">
    <property type="entry name" value="CHD"/>
    <property type="match status" value="1"/>
</dbReference>
<dbReference type="AlphaFoldDB" id="A0A250ICK1"/>
<dbReference type="SUPFAM" id="SSF55073">
    <property type="entry name" value="Nucleotide cyclase"/>
    <property type="match status" value="1"/>
</dbReference>
<protein>
    <submittedName>
        <fullName evidence="3">Cyclase</fullName>
    </submittedName>
</protein>
<dbReference type="KEGG" id="mbd:MEBOL_002402"/>
<dbReference type="InterPro" id="IPR001054">
    <property type="entry name" value="A/G_cyclase"/>
</dbReference>
<dbReference type="GO" id="GO:0035556">
    <property type="term" value="P:intracellular signal transduction"/>
    <property type="evidence" value="ECO:0007669"/>
    <property type="project" value="InterPro"/>
</dbReference>
<dbReference type="Proteomes" id="UP000217289">
    <property type="component" value="Chromosome"/>
</dbReference>
<dbReference type="EMBL" id="CP022163">
    <property type="protein sequence ID" value="ATB28953.1"/>
    <property type="molecule type" value="Genomic_DNA"/>
</dbReference>
<organism evidence="3 4">
    <name type="scientific">Melittangium boletus DSM 14713</name>
    <dbReference type="NCBI Taxonomy" id="1294270"/>
    <lineage>
        <taxon>Bacteria</taxon>
        <taxon>Pseudomonadati</taxon>
        <taxon>Myxococcota</taxon>
        <taxon>Myxococcia</taxon>
        <taxon>Myxococcales</taxon>
        <taxon>Cystobacterineae</taxon>
        <taxon>Archangiaceae</taxon>
        <taxon>Melittangium</taxon>
    </lineage>
</organism>